<evidence type="ECO:0000256" key="1">
    <source>
        <dbReference type="ARBA" id="ARBA00004474"/>
    </source>
</evidence>
<keyword evidence="4" id="KW-0934">Plastid</keyword>
<dbReference type="GO" id="GO:0016020">
    <property type="term" value="C:membrane"/>
    <property type="evidence" value="ECO:0007669"/>
    <property type="project" value="InterPro"/>
</dbReference>
<dbReference type="PANTHER" id="PTHR21649">
    <property type="entry name" value="CHLOROPHYLL A/B BINDING PROTEIN"/>
    <property type="match status" value="1"/>
</dbReference>
<organism evidence="5">
    <name type="scientific">viral metagenome</name>
    <dbReference type="NCBI Taxonomy" id="1070528"/>
    <lineage>
        <taxon>unclassified sequences</taxon>
        <taxon>metagenomes</taxon>
        <taxon>organismal metagenomes</taxon>
    </lineage>
</organism>
<keyword evidence="3" id="KW-0602">Photosynthesis</keyword>
<sequence>MKIVSFFSAISLFTSTYALQPSNPVSSGAVKPETSSFDFYGDIEPTGFFDPLGVTTNCNEKTLKYMREAEIHHGRIAMTAAVMLPILDKLHPDELGINVLWQSGDTLNDAALASMGVFEVARMTSLYKPPRNRLFELKDDAQPGQLNPYINLDINKATKELSNGRLAMVGVFLYMLQEFVTQQKIIS</sequence>
<keyword evidence="2" id="KW-0150">Chloroplast</keyword>
<dbReference type="Gene3D" id="1.10.3460.10">
    <property type="entry name" value="Chlorophyll a/b binding protein domain"/>
    <property type="match status" value="1"/>
</dbReference>
<accession>A0A6C0KMT5</accession>
<name>A0A6C0KMT5_9ZZZZ</name>
<protein>
    <submittedName>
        <fullName evidence="5">Uncharacterized protein</fullName>
    </submittedName>
</protein>
<evidence type="ECO:0000256" key="3">
    <source>
        <dbReference type="ARBA" id="ARBA00022531"/>
    </source>
</evidence>
<dbReference type="SUPFAM" id="SSF103511">
    <property type="entry name" value="Chlorophyll a-b binding protein"/>
    <property type="match status" value="1"/>
</dbReference>
<proteinExistence type="predicted"/>
<evidence type="ECO:0000256" key="2">
    <source>
        <dbReference type="ARBA" id="ARBA00022528"/>
    </source>
</evidence>
<dbReference type="InterPro" id="IPR001344">
    <property type="entry name" value="Chloro_AB-bd_pln"/>
</dbReference>
<dbReference type="InterPro" id="IPR022796">
    <property type="entry name" value="Chloroa_b-bind"/>
</dbReference>
<dbReference type="AlphaFoldDB" id="A0A6C0KMT5"/>
<reference evidence="5" key="1">
    <citation type="journal article" date="2020" name="Nature">
        <title>Giant virus diversity and host interactions through global metagenomics.</title>
        <authorList>
            <person name="Schulz F."/>
            <person name="Roux S."/>
            <person name="Paez-Espino D."/>
            <person name="Jungbluth S."/>
            <person name="Walsh D.A."/>
            <person name="Denef V.J."/>
            <person name="McMahon K.D."/>
            <person name="Konstantinidis K.T."/>
            <person name="Eloe-Fadrosh E.A."/>
            <person name="Kyrpides N.C."/>
            <person name="Woyke T."/>
        </authorList>
    </citation>
    <scope>NUCLEOTIDE SEQUENCE</scope>
    <source>
        <strain evidence="5">GVMAG-S-3300012919-55</strain>
    </source>
</reference>
<dbReference type="EMBL" id="MN740917">
    <property type="protein sequence ID" value="QHU17664.1"/>
    <property type="molecule type" value="Genomic_DNA"/>
</dbReference>
<comment type="subcellular location">
    <subcellularLocation>
        <location evidence="1">Plastid</location>
    </subcellularLocation>
</comment>
<dbReference type="GO" id="GO:0009536">
    <property type="term" value="C:plastid"/>
    <property type="evidence" value="ECO:0007669"/>
    <property type="project" value="UniProtKB-SubCell"/>
</dbReference>
<evidence type="ECO:0000256" key="4">
    <source>
        <dbReference type="ARBA" id="ARBA00022640"/>
    </source>
</evidence>
<dbReference type="GO" id="GO:0009765">
    <property type="term" value="P:photosynthesis, light harvesting"/>
    <property type="evidence" value="ECO:0007669"/>
    <property type="project" value="InterPro"/>
</dbReference>
<dbReference type="Pfam" id="PF00504">
    <property type="entry name" value="Chloroa_b-bind"/>
    <property type="match status" value="1"/>
</dbReference>
<evidence type="ECO:0000313" key="5">
    <source>
        <dbReference type="EMBL" id="QHU17664.1"/>
    </source>
</evidence>